<feature type="coiled-coil region" evidence="1">
    <location>
        <begin position="652"/>
        <end position="714"/>
    </location>
</feature>
<evidence type="ECO:0000259" key="3">
    <source>
        <dbReference type="PROSITE" id="PS50052"/>
    </source>
</evidence>
<dbReference type="Gene3D" id="2.30.30.40">
    <property type="entry name" value="SH3 Domains"/>
    <property type="match status" value="1"/>
</dbReference>
<reference evidence="5 6" key="1">
    <citation type="submission" date="2015-01" db="EMBL/GenBank/DDBJ databases">
        <title>Evolution of Trichinella species and genotypes.</title>
        <authorList>
            <person name="Korhonen P.K."/>
            <person name="Edoardo P."/>
            <person name="Giuseppe L.R."/>
            <person name="Gasser R.B."/>
        </authorList>
    </citation>
    <scope>NUCLEOTIDE SEQUENCE [LARGE SCALE GENOMIC DNA]</scope>
    <source>
        <strain evidence="5">ISS417</strain>
    </source>
</reference>
<dbReference type="InterPro" id="IPR036028">
    <property type="entry name" value="SH3-like_dom_sf"/>
</dbReference>
<feature type="domain" description="PDZ" evidence="4">
    <location>
        <begin position="1601"/>
        <end position="1681"/>
    </location>
</feature>
<feature type="compositionally biased region" description="Low complexity" evidence="2">
    <location>
        <begin position="1402"/>
        <end position="1428"/>
    </location>
</feature>
<organism evidence="5 6">
    <name type="scientific">Trichinella murrelli</name>
    <dbReference type="NCBI Taxonomy" id="144512"/>
    <lineage>
        <taxon>Eukaryota</taxon>
        <taxon>Metazoa</taxon>
        <taxon>Ecdysozoa</taxon>
        <taxon>Nematoda</taxon>
        <taxon>Enoplea</taxon>
        <taxon>Dorylaimia</taxon>
        <taxon>Trichinellida</taxon>
        <taxon>Trichinellidae</taxon>
        <taxon>Trichinella</taxon>
    </lineage>
</organism>
<dbReference type="GO" id="GO:0005886">
    <property type="term" value="C:plasma membrane"/>
    <property type="evidence" value="ECO:0007669"/>
    <property type="project" value="TreeGrafter"/>
</dbReference>
<dbReference type="PANTHER" id="PTHR46360:SF1">
    <property type="entry name" value="DISKS LARGE HOMOLOG 5"/>
    <property type="match status" value="1"/>
</dbReference>
<dbReference type="STRING" id="144512.A0A0V0U8I4"/>
<dbReference type="InterPro" id="IPR053004">
    <property type="entry name" value="MAGUK_Signaling_Regulators"/>
</dbReference>
<keyword evidence="6" id="KW-1185">Reference proteome</keyword>
<protein>
    <submittedName>
        <fullName evidence="5">Disks large-like protein 5</fullName>
    </submittedName>
</protein>
<dbReference type="PROSITE" id="PS50106">
    <property type="entry name" value="PDZ"/>
    <property type="match status" value="4"/>
</dbReference>
<feature type="coiled-coil region" evidence="1">
    <location>
        <begin position="848"/>
        <end position="920"/>
    </location>
</feature>
<dbReference type="InterPro" id="IPR008144">
    <property type="entry name" value="Guanylate_kin-like_dom"/>
</dbReference>
<dbReference type="SUPFAM" id="SSF50156">
    <property type="entry name" value="PDZ domain-like"/>
    <property type="match status" value="4"/>
</dbReference>
<feature type="coiled-coil region" evidence="1">
    <location>
        <begin position="1236"/>
        <end position="1263"/>
    </location>
</feature>
<feature type="domain" description="PDZ" evidence="4">
    <location>
        <begin position="911"/>
        <end position="986"/>
    </location>
</feature>
<evidence type="ECO:0000313" key="6">
    <source>
        <dbReference type="Proteomes" id="UP000055048"/>
    </source>
</evidence>
<feature type="region of interest" description="Disordered" evidence="2">
    <location>
        <begin position="1185"/>
        <end position="1204"/>
    </location>
</feature>
<dbReference type="SUPFAM" id="SSF50044">
    <property type="entry name" value="SH3-domain"/>
    <property type="match status" value="1"/>
</dbReference>
<dbReference type="InterPro" id="IPR035537">
    <property type="entry name" value="DLG5_SH3"/>
</dbReference>
<dbReference type="Pfam" id="PF00595">
    <property type="entry name" value="PDZ"/>
    <property type="match status" value="3"/>
</dbReference>
<dbReference type="Gene3D" id="3.40.50.300">
    <property type="entry name" value="P-loop containing nucleotide triphosphate hydrolases"/>
    <property type="match status" value="1"/>
</dbReference>
<dbReference type="Proteomes" id="UP000055048">
    <property type="component" value="Unassembled WGS sequence"/>
</dbReference>
<dbReference type="SMART" id="SM00072">
    <property type="entry name" value="GuKc"/>
    <property type="match status" value="1"/>
</dbReference>
<evidence type="ECO:0000256" key="1">
    <source>
        <dbReference type="SAM" id="Coils"/>
    </source>
</evidence>
<feature type="domain" description="PDZ" evidence="4">
    <location>
        <begin position="1005"/>
        <end position="1069"/>
    </location>
</feature>
<feature type="domain" description="Guanylate kinase-like" evidence="3">
    <location>
        <begin position="2051"/>
        <end position="2148"/>
    </location>
</feature>
<feature type="compositionally biased region" description="Basic residues" evidence="2">
    <location>
        <begin position="461"/>
        <end position="470"/>
    </location>
</feature>
<feature type="domain" description="PDZ" evidence="4">
    <location>
        <begin position="1748"/>
        <end position="1814"/>
    </location>
</feature>
<dbReference type="OrthoDB" id="10067129at2759"/>
<dbReference type="InterPro" id="IPR008145">
    <property type="entry name" value="GK/Ca_channel_bsu"/>
</dbReference>
<feature type="compositionally biased region" description="Acidic residues" evidence="2">
    <location>
        <begin position="202"/>
        <end position="228"/>
    </location>
</feature>
<dbReference type="SUPFAM" id="SSF52540">
    <property type="entry name" value="P-loop containing nucleoside triphosphate hydrolases"/>
    <property type="match status" value="1"/>
</dbReference>
<feature type="region of interest" description="Disordered" evidence="2">
    <location>
        <begin position="1393"/>
        <end position="1428"/>
    </location>
</feature>
<feature type="non-terminal residue" evidence="5">
    <location>
        <position position="1"/>
    </location>
</feature>
<name>A0A0V0U8I4_9BILA</name>
<dbReference type="EMBL" id="JYDJ01000043">
    <property type="protein sequence ID" value="KRX47445.1"/>
    <property type="molecule type" value="Genomic_DNA"/>
</dbReference>
<feature type="region of interest" description="Disordered" evidence="2">
    <location>
        <begin position="199"/>
        <end position="250"/>
    </location>
</feature>
<evidence type="ECO:0000313" key="5">
    <source>
        <dbReference type="EMBL" id="KRX47445.1"/>
    </source>
</evidence>
<dbReference type="PROSITE" id="PS50052">
    <property type="entry name" value="GUANYLATE_KINASE_2"/>
    <property type="match status" value="1"/>
</dbReference>
<accession>A0A0V0U8I4</accession>
<proteinExistence type="predicted"/>
<dbReference type="InterPro" id="IPR036034">
    <property type="entry name" value="PDZ_sf"/>
</dbReference>
<evidence type="ECO:0000259" key="4">
    <source>
        <dbReference type="PROSITE" id="PS50106"/>
    </source>
</evidence>
<dbReference type="PANTHER" id="PTHR46360">
    <property type="entry name" value="DISKS LARGE HOMOLOG 5"/>
    <property type="match status" value="1"/>
</dbReference>
<dbReference type="SMART" id="SM00228">
    <property type="entry name" value="PDZ"/>
    <property type="match status" value="4"/>
</dbReference>
<comment type="caution">
    <text evidence="5">The sequence shown here is derived from an EMBL/GenBank/DDBJ whole genome shotgun (WGS) entry which is preliminary data.</text>
</comment>
<dbReference type="Gene3D" id="2.30.42.10">
    <property type="match status" value="4"/>
</dbReference>
<dbReference type="InterPro" id="IPR027417">
    <property type="entry name" value="P-loop_NTPase"/>
</dbReference>
<sequence length="2174" mass="241534">LKFHAQIFCTRSLIKNFCFPMEVGCPVLKSSCDKFVPKFNDCNHFLFCGEFYYSPAAAAAKLFCCLTSLGFFAVMHHLFACRTFFMTELGAGDVDVAVGEESCSGAVCHSSTAASEESQDCIWTLSEQPNDSTNELLGTGIDAGSGMLADADSKPELKRKTGDAEEANLNLEITRQAETRSTATVLVKRELSPCALMASVQEQEEEELEEEEEEEEGDDDDDVVEEPAESATPYQQIQHSGGRLAPFGQFGRSHELPPSLCMPWLSWSPVGRDRHASSSSYTHGDTIPKMRSSACVGMGGGLSSGAGLAGVTVGGGSASGSLGQRDLDMSVGQLATVVANVQNKRWSVAGAGPELTLLRVKLDDVQRELCELQSKHELMTLEYQDVLNELDCCRASKGRLEMELHDCRLEAVKSKGDVELLVQQKQLAERQAMEFQLKLQARQAELDDLRRQHAEIDNKDHRHYHHHQRRRDHEQQQQQQQQQQQHLQKHEQLIASTLMMEYEQACAEVAGLKDRCRLLEAETVELGSALRLAQDECRHIRAGRERDLEQHRLKISSFEECQVSLYQQLHKIAQQRDILRSENDMLKQQLQDLCGDMTSCCCIIVRPMASFVDEEHWQENLNVRQKHEEAMRVLRRQHDGVLSEYRHVMSERDSVLKENERLSEEKGNLLKKVKSSESDRHALIEQLKTVEAQIEAVRQERDALQQQLKARDEQLRDRLLAVASAYATASGRQMRQVDAVDNGMNPYMDPDQSITSEESVSELTSTTNATTTPNSAVGRCADADYDKLRRLADGLDEELTLVRQEVEAAKQQRDWALGERQRIVSERESMRSMCDNLRKERDDAITRLAVAIRDSDEIMRQKDQAEREIRKIKEKIEMDERRVTNVESTPSNSHDSAIDADMAEWEVETLELNMNGAQKNEDLGLELRGGRDDPVFGQLVPIYVTSVAVGSRLDGVLRTYDCIMMVNNIDVSLMERRSVMDILRNSSAVKMVIKRRRLVGMKLISVPLAAASDGDVGIVFEDGVYVSKIKTSSAAAKAGHLAVGDRLVYINDVPVENRSASTVEELVRSFNGCGLVLAVVKSPPVMSPITPSSSTFPFQTSLHSSSSAQMKHQDSCANCQSTAAAAAAVVVTKQKRDFAVQVSFVVTETHAPVKKYESLFDKMHDKIFGRSERKATVRAAAAVPIDTTDTPNESSKRWHNGQTCDRRARPSSVYSCYTVVDRSNSKGGVTAEQQVLQQLDSILEASERECDNKNKNNNNNNNNKALLLGVMNSERSGGGTWPKYKPNVNGSGVEMANVANGTVEPSPPQALTLAPAPAPAPDKFAGRRSALQAFHGKIVDKQSAVESRLRNTFAKRSSKIRSTEARPVSYHPTSVISGQYSLTGSKFSARPMSPLVGGNIHSTSSSSPSDDSPPQCLSLDSPAASSPLHHAAAGHKNLAYYGNHLNQGNHGRPGSLMMFKPNLQLHVAHAMPVVANTTNNNNNNNNRYSPCLAFDHQSPMASHIHDQDVDQRSYASQSSGSRGAAAVAGLFGSAAGDHQQCSSKSLHRLDAGRYHAAIHSLSRTKRVSNKLERVIPLHSFSSDEYNNQSGGGRLIKGDVRTLHIEKRSSHEGLGISVASSGNGVFVSSVSENSLAARHGLQVGDQLLEVCGINMRSANFQHASNVLSHLGRSEQITLMVQYNPNKYTREMTDYHSVCSTPRATPSSMLSTQGSKAFMSQDSSLQSTSATQSHELLTGSHCSVHYEPRFVFLKRDSDDWGFTLIGGNAIGIFVDDVKPAVACVVGPDTLRTGDQILEFDGVNFRKLTLEQALMEIGQRSVGSEVSVLVQYNDSRYQKCKRGAGDSFYVRVTVDRQAENTDELSFRSGDILRVDNTVFNGVAGLWRAWLVDQEGRERSCGIIPSKNRLEEEFLFKRSGSEISTVEGTSTEGGGGSRRGTIRRSLKFIRRSSRSSHQRTPSKESRDLESDSTIIDELYQRVEHKQKRPLLLLGTLVDVIVAKLLEDYPKMFVQCVPECVKPMPVPALEQGLLQNLYVDYRKRDKLFEITRVAVGYHCILHVNPLAIERLHRLQIYPVVIFVKFKNFKQIKELCDDRLSSKQAKEMFENAAKVEAECHHLFSGSLFSRQYMDRIIVSSIFANRLHALLNMSKRRHFGLFLETRCEPKTTPTSRFGLLK</sequence>
<feature type="compositionally biased region" description="Low complexity" evidence="2">
    <location>
        <begin position="476"/>
        <end position="486"/>
    </location>
</feature>
<evidence type="ECO:0000256" key="2">
    <source>
        <dbReference type="SAM" id="MobiDB-lite"/>
    </source>
</evidence>
<feature type="coiled-coil region" evidence="1">
    <location>
        <begin position="785"/>
        <end position="812"/>
    </location>
</feature>
<dbReference type="GO" id="GO:0035331">
    <property type="term" value="P:negative regulation of hippo signaling"/>
    <property type="evidence" value="ECO:0007669"/>
    <property type="project" value="TreeGrafter"/>
</dbReference>
<gene>
    <name evidence="5" type="primary">DLG5</name>
    <name evidence="5" type="ORF">T05_14503</name>
</gene>
<feature type="region of interest" description="Disordered" evidence="2">
    <location>
        <begin position="457"/>
        <end position="489"/>
    </location>
</feature>
<keyword evidence="1" id="KW-0175">Coiled coil</keyword>
<dbReference type="InterPro" id="IPR001478">
    <property type="entry name" value="PDZ"/>
</dbReference>
<dbReference type="CDD" id="cd11860">
    <property type="entry name" value="SH3_DLG5"/>
    <property type="match status" value="1"/>
</dbReference>